<sequence>MYSQFAENIRGEVHILFSVDCTESLANPVDLLTSLFSNILVLGILPRDASGPRRTHSKVLQRKLREHNMDLAQCY</sequence>
<accession>A0A7R9E4J1</accession>
<dbReference type="AlphaFoldDB" id="A0A7R9E4J1"/>
<proteinExistence type="predicted"/>
<evidence type="ECO:0000313" key="1">
    <source>
        <dbReference type="EMBL" id="CAD7427243.1"/>
    </source>
</evidence>
<organism evidence="1">
    <name type="scientific">Timema monikensis</name>
    <dbReference type="NCBI Taxonomy" id="170555"/>
    <lineage>
        <taxon>Eukaryota</taxon>
        <taxon>Metazoa</taxon>
        <taxon>Ecdysozoa</taxon>
        <taxon>Arthropoda</taxon>
        <taxon>Hexapoda</taxon>
        <taxon>Insecta</taxon>
        <taxon>Pterygota</taxon>
        <taxon>Neoptera</taxon>
        <taxon>Polyneoptera</taxon>
        <taxon>Phasmatodea</taxon>
        <taxon>Timematodea</taxon>
        <taxon>Timematoidea</taxon>
        <taxon>Timematidae</taxon>
        <taxon>Timema</taxon>
    </lineage>
</organism>
<reference evidence="1" key="1">
    <citation type="submission" date="2020-11" db="EMBL/GenBank/DDBJ databases">
        <authorList>
            <person name="Tran Van P."/>
        </authorList>
    </citation>
    <scope>NUCLEOTIDE SEQUENCE</scope>
</reference>
<name>A0A7R9E4J1_9NEOP</name>
<protein>
    <submittedName>
        <fullName evidence="1">Uncharacterized protein</fullName>
    </submittedName>
</protein>
<dbReference type="EMBL" id="OB793413">
    <property type="protein sequence ID" value="CAD7427243.1"/>
    <property type="molecule type" value="Genomic_DNA"/>
</dbReference>
<gene>
    <name evidence="1" type="ORF">TMSB3V08_LOCUS4095</name>
</gene>